<keyword evidence="2" id="KW-0805">Transcription regulation</keyword>
<dbReference type="RefSeq" id="WP_094984256.1">
    <property type="nucleotide sequence ID" value="NZ_NHNI01000001.1"/>
</dbReference>
<comment type="caution">
    <text evidence="7">The sequence shown here is derived from an EMBL/GenBank/DDBJ whole genome shotgun (WGS) entry which is preliminary data.</text>
</comment>
<evidence type="ECO:0000313" key="7">
    <source>
        <dbReference type="EMBL" id="OZY86634.1"/>
    </source>
</evidence>
<dbReference type="NCBIfam" id="TIGR02937">
    <property type="entry name" value="sigma70-ECF"/>
    <property type="match status" value="1"/>
</dbReference>
<sequence length="173" mass="20086">MPPEVVSDQQFDVWYSNHHDWLQGWLRRRLGDHSVAADLAQDTFLRIWVKSQSDTPPEVNEPRAYLTTIAKRLMINYCERQSLERAFMATLEQLPEPLVPSIEEQAIVLETLHELDVLLSELPPNIRSAFLMSQLEGVTYEEIAVRLQVSVRTVTRYMAQGFRQCLRLMLTSD</sequence>
<proteinExistence type="inferred from homology"/>
<evidence type="ECO:0000259" key="5">
    <source>
        <dbReference type="Pfam" id="PF04542"/>
    </source>
</evidence>
<dbReference type="InterPro" id="IPR014284">
    <property type="entry name" value="RNA_pol_sigma-70_dom"/>
</dbReference>
<dbReference type="Pfam" id="PF08281">
    <property type="entry name" value="Sigma70_r4_2"/>
    <property type="match status" value="1"/>
</dbReference>
<dbReference type="EMBL" id="NHNI01000001">
    <property type="protein sequence ID" value="OZY86634.1"/>
    <property type="molecule type" value="Genomic_DNA"/>
</dbReference>
<dbReference type="InterPro" id="IPR013324">
    <property type="entry name" value="RNA_pol_sigma_r3/r4-like"/>
</dbReference>
<dbReference type="InterPro" id="IPR036388">
    <property type="entry name" value="WH-like_DNA-bd_sf"/>
</dbReference>
<protein>
    <submittedName>
        <fullName evidence="7">RNA polymerase subunit sigma</fullName>
    </submittedName>
</protein>
<evidence type="ECO:0000256" key="1">
    <source>
        <dbReference type="ARBA" id="ARBA00010641"/>
    </source>
</evidence>
<dbReference type="Pfam" id="PF04542">
    <property type="entry name" value="Sigma70_r2"/>
    <property type="match status" value="1"/>
</dbReference>
<accession>A0A266Q9T1</accession>
<dbReference type="InterPro" id="IPR039425">
    <property type="entry name" value="RNA_pol_sigma-70-like"/>
</dbReference>
<dbReference type="GO" id="GO:0003677">
    <property type="term" value="F:DNA binding"/>
    <property type="evidence" value="ECO:0007669"/>
    <property type="project" value="InterPro"/>
</dbReference>
<reference evidence="8" key="1">
    <citation type="submission" date="2017-05" db="EMBL/GenBank/DDBJ databases">
        <authorList>
            <person name="Barney B.M."/>
        </authorList>
    </citation>
    <scope>NUCLEOTIDE SEQUENCE [LARGE SCALE GENOMIC DNA]</scope>
    <source>
        <strain evidence="8">PSBB022</strain>
    </source>
</reference>
<dbReference type="PANTHER" id="PTHR43133">
    <property type="entry name" value="RNA POLYMERASE ECF-TYPE SIGMA FACTO"/>
    <property type="match status" value="1"/>
</dbReference>
<keyword evidence="3" id="KW-0731">Sigma factor</keyword>
<dbReference type="AlphaFoldDB" id="A0A266Q9T1"/>
<evidence type="ECO:0000313" key="8">
    <source>
        <dbReference type="Proteomes" id="UP000216101"/>
    </source>
</evidence>
<feature type="domain" description="RNA polymerase sigma factor 70 region 4 type 2" evidence="6">
    <location>
        <begin position="113"/>
        <end position="165"/>
    </location>
</feature>
<dbReference type="SUPFAM" id="SSF88946">
    <property type="entry name" value="Sigma2 domain of RNA polymerase sigma factors"/>
    <property type="match status" value="1"/>
</dbReference>
<dbReference type="Gene3D" id="1.10.10.10">
    <property type="entry name" value="Winged helix-like DNA-binding domain superfamily/Winged helix DNA-binding domain"/>
    <property type="match status" value="1"/>
</dbReference>
<dbReference type="InterPro" id="IPR013325">
    <property type="entry name" value="RNA_pol_sigma_r2"/>
</dbReference>
<dbReference type="SUPFAM" id="SSF88659">
    <property type="entry name" value="Sigma3 and sigma4 domains of RNA polymerase sigma factors"/>
    <property type="match status" value="1"/>
</dbReference>
<evidence type="ECO:0000256" key="4">
    <source>
        <dbReference type="ARBA" id="ARBA00023163"/>
    </source>
</evidence>
<feature type="domain" description="RNA polymerase sigma-70 region 2" evidence="5">
    <location>
        <begin position="15"/>
        <end position="82"/>
    </location>
</feature>
<keyword evidence="8" id="KW-1185">Reference proteome</keyword>
<dbReference type="Gene3D" id="1.10.1740.10">
    <property type="match status" value="1"/>
</dbReference>
<evidence type="ECO:0000256" key="3">
    <source>
        <dbReference type="ARBA" id="ARBA00023082"/>
    </source>
</evidence>
<evidence type="ECO:0000259" key="6">
    <source>
        <dbReference type="Pfam" id="PF08281"/>
    </source>
</evidence>
<dbReference type="PANTHER" id="PTHR43133:SF63">
    <property type="entry name" value="RNA POLYMERASE SIGMA FACTOR FECI-RELATED"/>
    <property type="match status" value="1"/>
</dbReference>
<dbReference type="Proteomes" id="UP000216101">
    <property type="component" value="Unassembled WGS sequence"/>
</dbReference>
<dbReference type="InterPro" id="IPR007627">
    <property type="entry name" value="RNA_pol_sigma70_r2"/>
</dbReference>
<name>A0A266Q9T1_9GAMM</name>
<dbReference type="NCBIfam" id="NF009180">
    <property type="entry name" value="PRK12528.1"/>
    <property type="match status" value="1"/>
</dbReference>
<keyword evidence="4" id="KW-0804">Transcription</keyword>
<organism evidence="7 8">
    <name type="scientific">Cellvibrio mixtus</name>
    <dbReference type="NCBI Taxonomy" id="39650"/>
    <lineage>
        <taxon>Bacteria</taxon>
        <taxon>Pseudomonadati</taxon>
        <taxon>Pseudomonadota</taxon>
        <taxon>Gammaproteobacteria</taxon>
        <taxon>Cellvibrionales</taxon>
        <taxon>Cellvibrionaceae</taxon>
        <taxon>Cellvibrio</taxon>
    </lineage>
</organism>
<dbReference type="InterPro" id="IPR013249">
    <property type="entry name" value="RNA_pol_sigma70_r4_t2"/>
</dbReference>
<gene>
    <name evidence="7" type="ORF">CBP51_06345</name>
</gene>
<evidence type="ECO:0000256" key="2">
    <source>
        <dbReference type="ARBA" id="ARBA00023015"/>
    </source>
</evidence>
<dbReference type="GO" id="GO:0016987">
    <property type="term" value="F:sigma factor activity"/>
    <property type="evidence" value="ECO:0007669"/>
    <property type="project" value="UniProtKB-KW"/>
</dbReference>
<comment type="similarity">
    <text evidence="1">Belongs to the sigma-70 factor family. ECF subfamily.</text>
</comment>
<dbReference type="GO" id="GO:0006352">
    <property type="term" value="P:DNA-templated transcription initiation"/>
    <property type="evidence" value="ECO:0007669"/>
    <property type="project" value="InterPro"/>
</dbReference>